<evidence type="ECO:0000313" key="7">
    <source>
        <dbReference type="EMBL" id="TCD05901.1"/>
    </source>
</evidence>
<dbReference type="AlphaFoldDB" id="A0A4R0NW37"/>
<evidence type="ECO:0000256" key="1">
    <source>
        <dbReference type="ARBA" id="ARBA00010641"/>
    </source>
</evidence>
<evidence type="ECO:0000259" key="5">
    <source>
        <dbReference type="Pfam" id="PF04542"/>
    </source>
</evidence>
<feature type="domain" description="RNA polymerase sigma-70 region 2" evidence="5">
    <location>
        <begin position="32"/>
        <end position="88"/>
    </location>
</feature>
<sequence length="195" mass="22996">MKNPTTKEMLWQQFVEENDSKAFEALFFHLNSRLIKFCIYYVHLREVAEEIVSDVFVKCWQNRENLQHIENPETYLFVCVKNQSLNYNKKMSSIHLVNIDEHTTELIDTASPDLKMEKKELLLKLDSVIETLPLQCKIVFRLVKEDGMKCKEVADILSLSVRTVHTQLFRAMGKLSLLMKEYDRSVKKEEATKYN</sequence>
<reference evidence="7 8" key="1">
    <citation type="submission" date="2019-02" db="EMBL/GenBank/DDBJ databases">
        <title>Pedobacter sp. RP-3-11 sp. nov., isolated from Arctic soil.</title>
        <authorList>
            <person name="Dahal R.H."/>
        </authorList>
    </citation>
    <scope>NUCLEOTIDE SEQUENCE [LARGE SCALE GENOMIC DNA]</scope>
    <source>
        <strain evidence="7 8">RP-3-11</strain>
    </source>
</reference>
<dbReference type="Pfam" id="PF08281">
    <property type="entry name" value="Sigma70_r4_2"/>
    <property type="match status" value="1"/>
</dbReference>
<dbReference type="SUPFAM" id="SSF88659">
    <property type="entry name" value="Sigma3 and sigma4 domains of RNA polymerase sigma factors"/>
    <property type="match status" value="1"/>
</dbReference>
<organism evidence="7 8">
    <name type="scientific">Pedobacter frigidisoli</name>
    <dbReference type="NCBI Taxonomy" id="2530455"/>
    <lineage>
        <taxon>Bacteria</taxon>
        <taxon>Pseudomonadati</taxon>
        <taxon>Bacteroidota</taxon>
        <taxon>Sphingobacteriia</taxon>
        <taxon>Sphingobacteriales</taxon>
        <taxon>Sphingobacteriaceae</taxon>
        <taxon>Pedobacter</taxon>
    </lineage>
</organism>
<dbReference type="GO" id="GO:0003677">
    <property type="term" value="F:DNA binding"/>
    <property type="evidence" value="ECO:0007669"/>
    <property type="project" value="InterPro"/>
</dbReference>
<dbReference type="Gene3D" id="1.10.1740.10">
    <property type="match status" value="1"/>
</dbReference>
<keyword evidence="3" id="KW-0731">Sigma factor</keyword>
<dbReference type="NCBIfam" id="TIGR02985">
    <property type="entry name" value="Sig70_bacteroi1"/>
    <property type="match status" value="1"/>
</dbReference>
<dbReference type="SUPFAM" id="SSF88946">
    <property type="entry name" value="Sigma2 domain of RNA polymerase sigma factors"/>
    <property type="match status" value="1"/>
</dbReference>
<gene>
    <name evidence="7" type="ORF">EZ449_15695</name>
</gene>
<proteinExistence type="inferred from homology"/>
<evidence type="ECO:0000256" key="2">
    <source>
        <dbReference type="ARBA" id="ARBA00023015"/>
    </source>
</evidence>
<evidence type="ECO:0000259" key="6">
    <source>
        <dbReference type="Pfam" id="PF08281"/>
    </source>
</evidence>
<feature type="domain" description="RNA polymerase sigma factor 70 region 4 type 2" evidence="6">
    <location>
        <begin position="123"/>
        <end position="175"/>
    </location>
</feature>
<dbReference type="InterPro" id="IPR007627">
    <property type="entry name" value="RNA_pol_sigma70_r2"/>
</dbReference>
<keyword evidence="8" id="KW-1185">Reference proteome</keyword>
<protein>
    <submittedName>
        <fullName evidence="7">RNA polymerase sigma-70 factor</fullName>
    </submittedName>
</protein>
<dbReference type="InterPro" id="IPR013324">
    <property type="entry name" value="RNA_pol_sigma_r3/r4-like"/>
</dbReference>
<dbReference type="InterPro" id="IPR036388">
    <property type="entry name" value="WH-like_DNA-bd_sf"/>
</dbReference>
<dbReference type="InterPro" id="IPR014327">
    <property type="entry name" value="RNA_pol_sigma70_bacteroid"/>
</dbReference>
<dbReference type="InterPro" id="IPR014284">
    <property type="entry name" value="RNA_pol_sigma-70_dom"/>
</dbReference>
<dbReference type="Pfam" id="PF04542">
    <property type="entry name" value="Sigma70_r2"/>
    <property type="match status" value="1"/>
</dbReference>
<dbReference type="GO" id="GO:0006352">
    <property type="term" value="P:DNA-templated transcription initiation"/>
    <property type="evidence" value="ECO:0007669"/>
    <property type="project" value="InterPro"/>
</dbReference>
<comment type="caution">
    <text evidence="7">The sequence shown here is derived from an EMBL/GenBank/DDBJ whole genome shotgun (WGS) entry which is preliminary data.</text>
</comment>
<dbReference type="PANTHER" id="PTHR43133">
    <property type="entry name" value="RNA POLYMERASE ECF-TYPE SIGMA FACTO"/>
    <property type="match status" value="1"/>
</dbReference>
<dbReference type="InterPro" id="IPR013325">
    <property type="entry name" value="RNA_pol_sigma_r2"/>
</dbReference>
<dbReference type="Proteomes" id="UP000291485">
    <property type="component" value="Unassembled WGS sequence"/>
</dbReference>
<keyword evidence="4" id="KW-0804">Transcription</keyword>
<comment type="similarity">
    <text evidence="1">Belongs to the sigma-70 factor family. ECF subfamily.</text>
</comment>
<dbReference type="InterPro" id="IPR039425">
    <property type="entry name" value="RNA_pol_sigma-70-like"/>
</dbReference>
<evidence type="ECO:0000256" key="3">
    <source>
        <dbReference type="ARBA" id="ARBA00023082"/>
    </source>
</evidence>
<keyword evidence="2" id="KW-0805">Transcription regulation</keyword>
<dbReference type="InterPro" id="IPR013249">
    <property type="entry name" value="RNA_pol_sigma70_r4_t2"/>
</dbReference>
<evidence type="ECO:0000256" key="4">
    <source>
        <dbReference type="ARBA" id="ARBA00023163"/>
    </source>
</evidence>
<accession>A0A4R0NW37</accession>
<dbReference type="RefSeq" id="WP_131560525.1">
    <property type="nucleotide sequence ID" value="NZ_SJSN01000012.1"/>
</dbReference>
<dbReference type="EMBL" id="SJSN01000012">
    <property type="protein sequence ID" value="TCD05901.1"/>
    <property type="molecule type" value="Genomic_DNA"/>
</dbReference>
<dbReference type="OrthoDB" id="659361at2"/>
<dbReference type="GO" id="GO:0016987">
    <property type="term" value="F:sigma factor activity"/>
    <property type="evidence" value="ECO:0007669"/>
    <property type="project" value="UniProtKB-KW"/>
</dbReference>
<evidence type="ECO:0000313" key="8">
    <source>
        <dbReference type="Proteomes" id="UP000291485"/>
    </source>
</evidence>
<dbReference type="Gene3D" id="1.10.10.10">
    <property type="entry name" value="Winged helix-like DNA-binding domain superfamily/Winged helix DNA-binding domain"/>
    <property type="match status" value="1"/>
</dbReference>
<dbReference type="NCBIfam" id="TIGR02937">
    <property type="entry name" value="sigma70-ECF"/>
    <property type="match status" value="1"/>
</dbReference>
<dbReference type="PANTHER" id="PTHR43133:SF46">
    <property type="entry name" value="RNA POLYMERASE SIGMA-70 FACTOR ECF SUBFAMILY"/>
    <property type="match status" value="1"/>
</dbReference>
<name>A0A4R0NW37_9SPHI</name>